<dbReference type="EMBL" id="JAPQKR010000004">
    <property type="protein sequence ID" value="KAJ5219247.1"/>
    <property type="molecule type" value="Genomic_DNA"/>
</dbReference>
<dbReference type="InterPro" id="IPR029045">
    <property type="entry name" value="ClpP/crotonase-like_dom_sf"/>
</dbReference>
<dbReference type="Proteomes" id="UP001150904">
    <property type="component" value="Unassembled WGS sequence"/>
</dbReference>
<comment type="caution">
    <text evidence="2">The sequence shown here is derived from an EMBL/GenBank/DDBJ whole genome shotgun (WGS) entry which is preliminary data.</text>
</comment>
<dbReference type="GO" id="GO:0005739">
    <property type="term" value="C:mitochondrion"/>
    <property type="evidence" value="ECO:0007669"/>
    <property type="project" value="TreeGrafter"/>
</dbReference>
<name>A0A9W9NG30_9EURO</name>
<reference evidence="2" key="2">
    <citation type="journal article" date="2023" name="IMA Fungus">
        <title>Comparative genomic study of the Penicillium genus elucidates a diverse pangenome and 15 lateral gene transfer events.</title>
        <authorList>
            <person name="Petersen C."/>
            <person name="Sorensen T."/>
            <person name="Nielsen M.R."/>
            <person name="Sondergaard T.E."/>
            <person name="Sorensen J.L."/>
            <person name="Fitzpatrick D.A."/>
            <person name="Frisvad J.C."/>
            <person name="Nielsen K.L."/>
        </authorList>
    </citation>
    <scope>NUCLEOTIDE SEQUENCE</scope>
    <source>
        <strain evidence="2">IBT 15544</strain>
    </source>
</reference>
<evidence type="ECO:0000256" key="1">
    <source>
        <dbReference type="ARBA" id="ARBA00005254"/>
    </source>
</evidence>
<evidence type="ECO:0008006" key="4">
    <source>
        <dbReference type="Google" id="ProtNLM"/>
    </source>
</evidence>
<comment type="similarity">
    <text evidence="1">Belongs to the enoyl-CoA hydratase/isomerase family.</text>
</comment>
<dbReference type="Pfam" id="PF00378">
    <property type="entry name" value="ECH_1"/>
    <property type="match status" value="1"/>
</dbReference>
<proteinExistence type="inferred from homology"/>
<sequence length="268" mass="28142">MATPTILTNITRRTAGTIAHVTISRPAKLNALNTHLLTTLPSTLKSITSANADLLAVVLTGAGPKAFIGGADIAEMAALNSPSSARSFISKVSAACRSVRDCPVPVIGRVNGYALGAGLELAASCDFRVASRNAVFGMPEVRVGIPSVVEAALLPGLIGWGRTRQLLMLGENIGADEALRWGLVENVVEAEELDEAVEAWLRQLDMNGPLAVRRQKALIRSWENVSLDQAIQAGVAAFAESFDAGAHGELTEPAKMMGAFFQGKGKIS</sequence>
<evidence type="ECO:0000313" key="3">
    <source>
        <dbReference type="Proteomes" id="UP001150904"/>
    </source>
</evidence>
<accession>A0A9W9NG30</accession>
<dbReference type="OrthoDB" id="410701at2759"/>
<protein>
    <recommendedName>
        <fullName evidence="4">Enoyl-CoA hydratase</fullName>
    </recommendedName>
</protein>
<dbReference type="SUPFAM" id="SSF52096">
    <property type="entry name" value="ClpP/crotonase"/>
    <property type="match status" value="1"/>
</dbReference>
<dbReference type="PANTHER" id="PTHR11941:SF171">
    <property type="entry name" value="SD19268P"/>
    <property type="match status" value="1"/>
</dbReference>
<dbReference type="CDD" id="cd06558">
    <property type="entry name" value="crotonase-like"/>
    <property type="match status" value="1"/>
</dbReference>
<dbReference type="InterPro" id="IPR001753">
    <property type="entry name" value="Enoyl-CoA_hydra/iso"/>
</dbReference>
<dbReference type="RefSeq" id="XP_058313820.1">
    <property type="nucleotide sequence ID" value="XM_058448409.1"/>
</dbReference>
<keyword evidence="3" id="KW-1185">Reference proteome</keyword>
<dbReference type="GO" id="GO:0006635">
    <property type="term" value="P:fatty acid beta-oxidation"/>
    <property type="evidence" value="ECO:0007669"/>
    <property type="project" value="TreeGrafter"/>
</dbReference>
<reference evidence="2" key="1">
    <citation type="submission" date="2022-12" db="EMBL/GenBank/DDBJ databases">
        <authorList>
            <person name="Petersen C."/>
        </authorList>
    </citation>
    <scope>NUCLEOTIDE SEQUENCE</scope>
    <source>
        <strain evidence="2">IBT 15544</strain>
    </source>
</reference>
<dbReference type="Gene3D" id="3.90.226.10">
    <property type="entry name" value="2-enoyl-CoA Hydratase, Chain A, domain 1"/>
    <property type="match status" value="1"/>
</dbReference>
<dbReference type="AlphaFoldDB" id="A0A9W9NG30"/>
<evidence type="ECO:0000313" key="2">
    <source>
        <dbReference type="EMBL" id="KAJ5219247.1"/>
    </source>
</evidence>
<organism evidence="2 3">
    <name type="scientific">Penicillium cinerascens</name>
    <dbReference type="NCBI Taxonomy" id="70096"/>
    <lineage>
        <taxon>Eukaryota</taxon>
        <taxon>Fungi</taxon>
        <taxon>Dikarya</taxon>
        <taxon>Ascomycota</taxon>
        <taxon>Pezizomycotina</taxon>
        <taxon>Eurotiomycetes</taxon>
        <taxon>Eurotiomycetidae</taxon>
        <taxon>Eurotiales</taxon>
        <taxon>Aspergillaceae</taxon>
        <taxon>Penicillium</taxon>
    </lineage>
</organism>
<dbReference type="GeneID" id="83175709"/>
<dbReference type="NCBIfam" id="NF004795">
    <property type="entry name" value="PRK06143.1"/>
    <property type="match status" value="1"/>
</dbReference>
<dbReference type="PANTHER" id="PTHR11941">
    <property type="entry name" value="ENOYL-COA HYDRATASE-RELATED"/>
    <property type="match status" value="1"/>
</dbReference>
<gene>
    <name evidence="2" type="ORF">N7498_001346</name>
</gene>